<keyword evidence="5" id="KW-0998">Cell outer membrane</keyword>
<feature type="chain" id="PRO_5045405479" evidence="6">
    <location>
        <begin position="21"/>
        <end position="417"/>
    </location>
</feature>
<protein>
    <submittedName>
        <fullName evidence="7">TolC family protein</fullName>
    </submittedName>
</protein>
<evidence type="ECO:0000256" key="3">
    <source>
        <dbReference type="ARBA" id="ARBA00022692"/>
    </source>
</evidence>
<feature type="signal peptide" evidence="6">
    <location>
        <begin position="1"/>
        <end position="20"/>
    </location>
</feature>
<evidence type="ECO:0000256" key="5">
    <source>
        <dbReference type="ARBA" id="ARBA00023237"/>
    </source>
</evidence>
<organism evidence="7 8">
    <name type="scientific">Helicobacter colisuis</name>
    <dbReference type="NCBI Taxonomy" id="2949739"/>
    <lineage>
        <taxon>Bacteria</taxon>
        <taxon>Pseudomonadati</taxon>
        <taxon>Campylobacterota</taxon>
        <taxon>Epsilonproteobacteria</taxon>
        <taxon>Campylobacterales</taxon>
        <taxon>Helicobacteraceae</taxon>
        <taxon>Helicobacter</taxon>
    </lineage>
</organism>
<comment type="subcellular location">
    <subcellularLocation>
        <location evidence="1">Cell outer membrane</location>
    </subcellularLocation>
</comment>
<keyword evidence="2" id="KW-1134">Transmembrane beta strand</keyword>
<dbReference type="PANTHER" id="PTHR30026">
    <property type="entry name" value="OUTER MEMBRANE PROTEIN TOLC"/>
    <property type="match status" value="1"/>
</dbReference>
<comment type="caution">
    <text evidence="7">The sequence shown here is derived from an EMBL/GenBank/DDBJ whole genome shotgun (WGS) entry which is preliminary data.</text>
</comment>
<accession>A0ABT0TV61</accession>
<gene>
    <name evidence="7" type="ORF">NCR95_05155</name>
</gene>
<keyword evidence="4" id="KW-0472">Membrane</keyword>
<evidence type="ECO:0000256" key="4">
    <source>
        <dbReference type="ARBA" id="ARBA00023136"/>
    </source>
</evidence>
<dbReference type="RefSeq" id="WP_250604292.1">
    <property type="nucleotide sequence ID" value="NZ_JAMOKX010000004.1"/>
</dbReference>
<evidence type="ECO:0000256" key="6">
    <source>
        <dbReference type="SAM" id="SignalP"/>
    </source>
</evidence>
<evidence type="ECO:0000313" key="7">
    <source>
        <dbReference type="EMBL" id="MCL9819555.1"/>
    </source>
</evidence>
<dbReference type="PANTHER" id="PTHR30026:SF20">
    <property type="entry name" value="OUTER MEMBRANE PROTEIN TOLC"/>
    <property type="match status" value="1"/>
</dbReference>
<reference evidence="7" key="1">
    <citation type="submission" date="2022-06" db="EMBL/GenBank/DDBJ databases">
        <title>Helicobacter colisuis sp. nov.</title>
        <authorList>
            <person name="Papic B."/>
            <person name="Gruntar I."/>
        </authorList>
    </citation>
    <scope>NUCLEOTIDE SEQUENCE</scope>
    <source>
        <strain evidence="7">11154-15</strain>
    </source>
</reference>
<name>A0ABT0TV61_9HELI</name>
<dbReference type="Gene3D" id="1.20.1600.10">
    <property type="entry name" value="Outer membrane efflux proteins (OEP)"/>
    <property type="match status" value="1"/>
</dbReference>
<proteinExistence type="predicted"/>
<keyword evidence="8" id="KW-1185">Reference proteome</keyword>
<keyword evidence="3" id="KW-0812">Transmembrane</keyword>
<dbReference type="InterPro" id="IPR051906">
    <property type="entry name" value="TolC-like"/>
</dbReference>
<keyword evidence="6" id="KW-0732">Signal</keyword>
<dbReference type="Proteomes" id="UP001057522">
    <property type="component" value="Unassembled WGS sequence"/>
</dbReference>
<dbReference type="EMBL" id="JAMOKX010000004">
    <property type="protein sequence ID" value="MCL9819555.1"/>
    <property type="molecule type" value="Genomic_DNA"/>
</dbReference>
<evidence type="ECO:0000313" key="8">
    <source>
        <dbReference type="Proteomes" id="UP001057522"/>
    </source>
</evidence>
<evidence type="ECO:0000256" key="1">
    <source>
        <dbReference type="ARBA" id="ARBA00004442"/>
    </source>
</evidence>
<dbReference type="SUPFAM" id="SSF56954">
    <property type="entry name" value="Outer membrane efflux proteins (OEP)"/>
    <property type="match status" value="1"/>
</dbReference>
<sequence length="417" mass="47863">MSKKIMSLMVFCLFCIDISANPLKSLIINANNNPLLESKNYQTQALKEEKKALYSGYLPKVEVGYAYQNINNPDLFYPKSVNGPFVEASWLLFDGLKREGKFSIQDHKIKASEFSALSTKQQIFLKIIQEYFQALALKSKRKALLSQQNELEQSIIKYQTFFESGLASQDTLEAIKSQFAQNSYQLENIDLALEARKEQISLLSGVENFLLDDLVNIKEISAQTPQKQRADLQAQFHYVKSLESVSTQYTYLPTIALSNRYTNYQYHNRNIPTLPFPISIEDPKYQNIFGVSVSFVLFDSFATLKAKESAHLQALAANFEYAHQKDSQKRERIIAQSALETAKEKIQWAFSALTSASIAYTYAKEKFNSQLIDYTQYLKALSNLFNAQSFYDEARFDYEIKKAEFLYSNGENLEEFL</sequence>
<evidence type="ECO:0000256" key="2">
    <source>
        <dbReference type="ARBA" id="ARBA00022452"/>
    </source>
</evidence>